<dbReference type="STRING" id="380248.SAMN05216251_12774"/>
<accession>A0A1I2LDG0</accession>
<name>A0A1I2LDG0_9ACTN</name>
<proteinExistence type="predicted"/>
<feature type="transmembrane region" description="Helical" evidence="1">
    <location>
        <begin position="68"/>
        <end position="88"/>
    </location>
</feature>
<keyword evidence="1" id="KW-0812">Transmembrane</keyword>
<sequence>MATVGEVVLHYGPVLLTWGMLLWLRPGPAPGRRLVRLCVLGLAVSQTALTPGVITFTRAVGLHSIERLVGHLSMLAALWAGAQILLRLHGYNARARVHTAWTVLAGTVMCLLFALTPNLYPQSPWVMEYCIAYAVAQLPEFAVIAQLCLRDALHTPDRTLHVGLGLVVTGIGAAACYTTSKTLVAISARTPVGFPLGRGFLMSQALPAAAHLLVLAGVAVPAVAEWTRRYRRYRRLGPLWFALYRAEPAIALEPPGLLGGNPLFVTRLQLYRRVIEIRDGLLALRPYLPAGDDADGLEDDQREAAEIAAALHSREKGIPLRSAKTVAVGGHDLASDTEYLCRLADAYRGIEPPARLDRHRSAVGRTLAWLNGCRRPRGR</sequence>
<dbReference type="InterPro" id="IPR046675">
    <property type="entry name" value="DUF6545"/>
</dbReference>
<organism evidence="3 4">
    <name type="scientific">Actinacidiphila alni</name>
    <dbReference type="NCBI Taxonomy" id="380248"/>
    <lineage>
        <taxon>Bacteria</taxon>
        <taxon>Bacillati</taxon>
        <taxon>Actinomycetota</taxon>
        <taxon>Actinomycetes</taxon>
        <taxon>Kitasatosporales</taxon>
        <taxon>Streptomycetaceae</taxon>
        <taxon>Actinacidiphila</taxon>
    </lineage>
</organism>
<dbReference type="AlphaFoldDB" id="A0A1I2LDG0"/>
<keyword evidence="1" id="KW-1133">Transmembrane helix</keyword>
<keyword evidence="4" id="KW-1185">Reference proteome</keyword>
<dbReference type="EMBL" id="FONG01000027">
    <property type="protein sequence ID" value="SFF75527.1"/>
    <property type="molecule type" value="Genomic_DNA"/>
</dbReference>
<evidence type="ECO:0000259" key="2">
    <source>
        <dbReference type="Pfam" id="PF20182"/>
    </source>
</evidence>
<dbReference type="NCBIfam" id="NF042915">
    <property type="entry name" value="MAB_1171c_fam"/>
    <property type="match status" value="1"/>
</dbReference>
<dbReference type="InterPro" id="IPR050039">
    <property type="entry name" value="MAB_1171c-like"/>
</dbReference>
<evidence type="ECO:0000313" key="4">
    <source>
        <dbReference type="Proteomes" id="UP000199323"/>
    </source>
</evidence>
<feature type="transmembrane region" description="Helical" evidence="1">
    <location>
        <begin position="7"/>
        <end position="25"/>
    </location>
</feature>
<protein>
    <recommendedName>
        <fullName evidence="2">DUF6545 domain-containing protein</fullName>
    </recommendedName>
</protein>
<feature type="transmembrane region" description="Helical" evidence="1">
    <location>
        <begin position="37"/>
        <end position="56"/>
    </location>
</feature>
<evidence type="ECO:0000256" key="1">
    <source>
        <dbReference type="SAM" id="Phobius"/>
    </source>
</evidence>
<keyword evidence="1" id="KW-0472">Membrane</keyword>
<feature type="transmembrane region" description="Helical" evidence="1">
    <location>
        <begin position="160"/>
        <end position="180"/>
    </location>
</feature>
<evidence type="ECO:0000313" key="3">
    <source>
        <dbReference type="EMBL" id="SFF75527.1"/>
    </source>
</evidence>
<reference evidence="3 4" key="1">
    <citation type="submission" date="2016-10" db="EMBL/GenBank/DDBJ databases">
        <authorList>
            <person name="de Groot N.N."/>
        </authorList>
    </citation>
    <scope>NUCLEOTIDE SEQUENCE [LARGE SCALE GENOMIC DNA]</scope>
    <source>
        <strain evidence="3 4">CGMCC 4.3510</strain>
    </source>
</reference>
<dbReference type="Pfam" id="PF20182">
    <property type="entry name" value="DUF6545"/>
    <property type="match status" value="1"/>
</dbReference>
<dbReference type="Proteomes" id="UP000199323">
    <property type="component" value="Unassembled WGS sequence"/>
</dbReference>
<feature type="domain" description="DUF6545" evidence="2">
    <location>
        <begin position="225"/>
        <end position="348"/>
    </location>
</feature>
<feature type="transmembrane region" description="Helical" evidence="1">
    <location>
        <begin position="100"/>
        <end position="120"/>
    </location>
</feature>
<feature type="transmembrane region" description="Helical" evidence="1">
    <location>
        <begin position="200"/>
        <end position="224"/>
    </location>
</feature>
<gene>
    <name evidence="3" type="ORF">SAMN05216251_12774</name>
</gene>